<organism evidence="9 10">
    <name type="scientific">Leptomonas seymouri</name>
    <dbReference type="NCBI Taxonomy" id="5684"/>
    <lineage>
        <taxon>Eukaryota</taxon>
        <taxon>Discoba</taxon>
        <taxon>Euglenozoa</taxon>
        <taxon>Kinetoplastea</taxon>
        <taxon>Metakinetoplastina</taxon>
        <taxon>Trypanosomatida</taxon>
        <taxon>Trypanosomatidae</taxon>
        <taxon>Leishmaniinae</taxon>
        <taxon>Leptomonas</taxon>
    </lineage>
</organism>
<feature type="region of interest" description="Disordered" evidence="6">
    <location>
        <begin position="1"/>
        <end position="70"/>
    </location>
</feature>
<feature type="transmembrane region" description="Helical" evidence="7">
    <location>
        <begin position="529"/>
        <end position="547"/>
    </location>
</feature>
<dbReference type="Pfam" id="PF13515">
    <property type="entry name" value="FUSC_2"/>
    <property type="match status" value="1"/>
</dbReference>
<feature type="transmembrane region" description="Helical" evidence="7">
    <location>
        <begin position="451"/>
        <end position="469"/>
    </location>
</feature>
<evidence type="ECO:0000256" key="5">
    <source>
        <dbReference type="ARBA" id="ARBA00023136"/>
    </source>
</evidence>
<proteinExistence type="predicted"/>
<feature type="region of interest" description="Disordered" evidence="6">
    <location>
        <begin position="341"/>
        <end position="370"/>
    </location>
</feature>
<dbReference type="OMA" id="WDELPHR"/>
<evidence type="ECO:0000256" key="7">
    <source>
        <dbReference type="SAM" id="Phobius"/>
    </source>
</evidence>
<gene>
    <name evidence="9" type="ORF">ABL78_0031</name>
</gene>
<comment type="caution">
    <text evidence="9">The sequence shown here is derived from an EMBL/GenBank/DDBJ whole genome shotgun (WGS) entry which is preliminary data.</text>
</comment>
<evidence type="ECO:0000256" key="3">
    <source>
        <dbReference type="ARBA" id="ARBA00022692"/>
    </source>
</evidence>
<comment type="subcellular location">
    <subcellularLocation>
        <location evidence="1">Cell membrane</location>
        <topology evidence="1">Multi-pass membrane protein</topology>
    </subcellularLocation>
</comment>
<feature type="region of interest" description="Disordered" evidence="6">
    <location>
        <begin position="85"/>
        <end position="118"/>
    </location>
</feature>
<evidence type="ECO:0000256" key="1">
    <source>
        <dbReference type="ARBA" id="ARBA00004651"/>
    </source>
</evidence>
<accession>A0A0N1PEK4</accession>
<dbReference type="OrthoDB" id="260652at2759"/>
<evidence type="ECO:0000313" key="10">
    <source>
        <dbReference type="Proteomes" id="UP000038009"/>
    </source>
</evidence>
<keyword evidence="2" id="KW-1003">Cell membrane</keyword>
<sequence>MDPGEASQPLKPSSTTPPQHHVLLRGEHEDDDGSRDDMSATQAPHCTASSSAASSSLPKRSKLPPACSLSSRGVFEPLCGAGGEEATGAASSAHCTRTSVPSEVRRDSGAGLRSHSPMADDNDGLCSLSLNAVGVSQDTFPIFRPMRNHSVIATQGRRYKSVADDFAPNRSFYPFAESLPFPPSASANPPRANDKRSGEKARDSGLPGESSAASRKDVDPCTSGGRENVVRAYLRGEIPEDRTNDANDPINNYTYFVGVSEADMSSEESTSMEEEAGYHLQEDQRALAREPCGLPSPGSFADSTFSKLSNVLPTNRSARLPDVNEAEKFVETLKRSFSMQPNRSTSVSLAPTMQNESVASGGGEEKLNDGRSTSCGELLCSIAFPVADGASKGAMRDPDFAFEEENAAANHMLQPMHEALHCVSRENLDDDTVSYNAVWESIKSEAFTRSIFFSLRITIFAVFPTYMLLEHPKTKNWFVSGALFPLVAGLFVRSTVGAMMYMVALGLQNVAFFLTCGVVMNAVGAVNSVSGWWCGMIFISLGAGMLGDLPSKRLMMVYTIIVLQLEHSPGGEALTFPCHFALEITMAIGFATLAAILPYPSFTYQQANEGIHSLHKLYGAGLGNAMKSFWAPVKMDAKMALSQIPFEKISTLTANVLMAINFTSYEPIEFNLNNTLRSERLAMLQRIKTHIYAMSAASEQRLSNTHAIHRNQVRREIKEFETRLQGPAMKLAGEVMKVLVQIGAYIEPKDVVAFVNFDALAETATIFADVIEQERMEMLFLRKLAEEETNACLQCFAFHFSLIDIALELQRFEQAMKNFNPSQYPSLFQRALKFFFLDLWHSFWDELPHRLLLDRPYDIRLLKDAVRYTGAFAVACAFTLNYDSDNVYYFGMAILLRLAQQTASETLAIGVNRICGLCIGASLAYITYSKTHNIAEMTMLSMTWCFIAMSLSQHPTYGFGAQYVLVTSIAGLRLAPTPSLLLTRITDNVFAFISYYIICTFVFPVDPIRVQWNTRTKCFISMNELAQTIVTLGCAPITMDGKEVDFLIAKARATVASQKLLLKSYAVWMGKSSTEPTLRGGIYPAAACARLRIHLNEIMSLEEALLVGVTRLHRPRDQPPNVVLRDMMELTRPFLLDAGRLIYQIFQSFIDATERHRAWSMEELLHLLWKSQLACRSLHHVTGNIQRNFYAAILQVSTPDKEMLNVYLNSSEVEDALMKDVDPSLLLNEETDALVKRILAMSFHMAKDAVISHDDLQAFNAIIIVFELLLKTLSQLLPPMIEIYEFEKSRHINLSK</sequence>
<evidence type="ECO:0000313" key="9">
    <source>
        <dbReference type="EMBL" id="KPI90798.1"/>
    </source>
</evidence>
<feature type="compositionally biased region" description="Polar residues" evidence="6">
    <location>
        <begin position="341"/>
        <end position="358"/>
    </location>
</feature>
<dbReference type="PANTHER" id="PTHR30509:SF38">
    <property type="entry name" value="FUSARIC ACID RESISTANCE PROTEIN-LIKE"/>
    <property type="match status" value="1"/>
</dbReference>
<dbReference type="PANTHER" id="PTHR30509">
    <property type="entry name" value="P-HYDROXYBENZOIC ACID EFFLUX PUMP SUBUNIT-RELATED"/>
    <property type="match status" value="1"/>
</dbReference>
<feature type="compositionally biased region" description="Basic and acidic residues" evidence="6">
    <location>
        <begin position="192"/>
        <end position="203"/>
    </location>
</feature>
<evidence type="ECO:0000259" key="8">
    <source>
        <dbReference type="Pfam" id="PF13515"/>
    </source>
</evidence>
<dbReference type="EMBL" id="LJSK01000001">
    <property type="protein sequence ID" value="KPI90798.1"/>
    <property type="molecule type" value="Genomic_DNA"/>
</dbReference>
<keyword evidence="4 7" id="KW-1133">Transmembrane helix</keyword>
<evidence type="ECO:0000256" key="6">
    <source>
        <dbReference type="SAM" id="MobiDB-lite"/>
    </source>
</evidence>
<feature type="transmembrane region" description="Helical" evidence="7">
    <location>
        <begin position="499"/>
        <end position="523"/>
    </location>
</feature>
<feature type="transmembrane region" description="Helical" evidence="7">
    <location>
        <begin position="475"/>
        <end position="492"/>
    </location>
</feature>
<dbReference type="GO" id="GO:0005886">
    <property type="term" value="C:plasma membrane"/>
    <property type="evidence" value="ECO:0007669"/>
    <property type="project" value="UniProtKB-SubCell"/>
</dbReference>
<feature type="domain" description="Integral membrane bound transporter" evidence="8">
    <location>
        <begin position="877"/>
        <end position="994"/>
    </location>
</feature>
<evidence type="ECO:0000256" key="2">
    <source>
        <dbReference type="ARBA" id="ARBA00022475"/>
    </source>
</evidence>
<dbReference type="InterPro" id="IPR049453">
    <property type="entry name" value="Memb_transporter_dom"/>
</dbReference>
<dbReference type="Proteomes" id="UP000038009">
    <property type="component" value="Unassembled WGS sequence"/>
</dbReference>
<reference evidence="9 10" key="1">
    <citation type="journal article" date="2015" name="PLoS Pathog.">
        <title>Leptomonas seymouri: Adaptations to the Dixenous Life Cycle Analyzed by Genome Sequencing, Transcriptome Profiling and Co-infection with Leishmania donovani.</title>
        <authorList>
            <person name="Kraeva N."/>
            <person name="Butenko A."/>
            <person name="Hlavacova J."/>
            <person name="Kostygov A."/>
            <person name="Myskova J."/>
            <person name="Grybchuk D."/>
            <person name="Lestinova T."/>
            <person name="Votypka J."/>
            <person name="Volf P."/>
            <person name="Opperdoes F."/>
            <person name="Flegontov P."/>
            <person name="Lukes J."/>
            <person name="Yurchenko V."/>
        </authorList>
    </citation>
    <scope>NUCLEOTIDE SEQUENCE [LARGE SCALE GENOMIC DNA]</scope>
    <source>
        <strain evidence="9 10">ATCC 30220</strain>
    </source>
</reference>
<keyword evidence="10" id="KW-1185">Reference proteome</keyword>
<protein>
    <recommendedName>
        <fullName evidence="8">Integral membrane bound transporter domain-containing protein</fullName>
    </recommendedName>
</protein>
<feature type="region of interest" description="Disordered" evidence="6">
    <location>
        <begin position="177"/>
        <end position="225"/>
    </location>
</feature>
<keyword evidence="5 7" id="KW-0472">Membrane</keyword>
<keyword evidence="3 7" id="KW-0812">Transmembrane</keyword>
<name>A0A0N1PEK4_LEPSE</name>
<dbReference type="VEuPathDB" id="TriTrypDB:Lsey_0001_0310"/>
<evidence type="ECO:0000256" key="4">
    <source>
        <dbReference type="ARBA" id="ARBA00022989"/>
    </source>
</evidence>